<evidence type="ECO:0000256" key="6">
    <source>
        <dbReference type="ARBA" id="ARBA00022840"/>
    </source>
</evidence>
<dbReference type="AlphaFoldDB" id="A0A4R4DS21"/>
<gene>
    <name evidence="9" type="ORF">EXY23_04235</name>
</gene>
<dbReference type="RefSeq" id="WP_132284896.1">
    <property type="nucleotide sequence ID" value="NZ_SKBM01000003.1"/>
</dbReference>
<keyword evidence="4" id="KW-0235">DNA replication</keyword>
<dbReference type="GO" id="GO:0005524">
    <property type="term" value="F:ATP binding"/>
    <property type="evidence" value="ECO:0007669"/>
    <property type="project" value="UniProtKB-KW"/>
</dbReference>
<dbReference type="GO" id="GO:0006261">
    <property type="term" value="P:DNA-templated DNA replication"/>
    <property type="evidence" value="ECO:0007669"/>
    <property type="project" value="TreeGrafter"/>
</dbReference>
<dbReference type="EMBL" id="SKBM01000003">
    <property type="protein sequence ID" value="TCZ65389.1"/>
    <property type="molecule type" value="Genomic_DNA"/>
</dbReference>
<keyword evidence="6" id="KW-0067">ATP-binding</keyword>
<feature type="region of interest" description="Disordered" evidence="7">
    <location>
        <begin position="1"/>
        <end position="40"/>
    </location>
</feature>
<dbReference type="GO" id="GO:0003677">
    <property type="term" value="F:DNA binding"/>
    <property type="evidence" value="ECO:0007669"/>
    <property type="project" value="InterPro"/>
</dbReference>
<dbReference type="Pfam" id="PF00004">
    <property type="entry name" value="AAA"/>
    <property type="match status" value="1"/>
</dbReference>
<proteinExistence type="inferred from homology"/>
<evidence type="ECO:0000256" key="1">
    <source>
        <dbReference type="ARBA" id="ARBA00002393"/>
    </source>
</evidence>
<dbReference type="InterPro" id="IPR008921">
    <property type="entry name" value="DNA_pol3_clamp-load_cplx_C"/>
</dbReference>
<name>A0A4R4DS21_9PROT</name>
<dbReference type="Gene3D" id="3.40.50.300">
    <property type="entry name" value="P-loop containing nucleotide triphosphate hydrolases"/>
    <property type="match status" value="1"/>
</dbReference>
<evidence type="ECO:0000313" key="10">
    <source>
        <dbReference type="Proteomes" id="UP000295023"/>
    </source>
</evidence>
<feature type="compositionally biased region" description="Basic and acidic residues" evidence="7">
    <location>
        <begin position="25"/>
        <end position="40"/>
    </location>
</feature>
<dbReference type="Gene3D" id="1.20.272.10">
    <property type="match status" value="1"/>
</dbReference>
<dbReference type="PANTHER" id="PTHR13779:SF7">
    <property type="entry name" value="ATPASE WRNIP1"/>
    <property type="match status" value="1"/>
</dbReference>
<organism evidence="9 10">
    <name type="scientific">Roseicella aquatilis</name>
    <dbReference type="NCBI Taxonomy" id="2527868"/>
    <lineage>
        <taxon>Bacteria</taxon>
        <taxon>Pseudomonadati</taxon>
        <taxon>Pseudomonadota</taxon>
        <taxon>Alphaproteobacteria</taxon>
        <taxon>Acetobacterales</taxon>
        <taxon>Roseomonadaceae</taxon>
        <taxon>Roseicella</taxon>
    </lineage>
</organism>
<dbReference type="SMART" id="SM00382">
    <property type="entry name" value="AAA"/>
    <property type="match status" value="1"/>
</dbReference>
<reference evidence="9 10" key="1">
    <citation type="submission" date="2019-03" db="EMBL/GenBank/DDBJ databases">
        <title>Paracraurococcus aquatilis NE82 genome sequence.</title>
        <authorList>
            <person name="Zhao Y."/>
            <person name="Du Z."/>
        </authorList>
    </citation>
    <scope>NUCLEOTIDE SEQUENCE [LARGE SCALE GENOMIC DNA]</scope>
    <source>
        <strain evidence="9 10">NE82</strain>
    </source>
</reference>
<comment type="caution">
    <text evidence="9">The sequence shown here is derived from an EMBL/GenBank/DDBJ whole genome shotgun (WGS) entry which is preliminary data.</text>
</comment>
<dbReference type="GO" id="GO:0000731">
    <property type="term" value="P:DNA synthesis involved in DNA repair"/>
    <property type="evidence" value="ECO:0007669"/>
    <property type="project" value="TreeGrafter"/>
</dbReference>
<evidence type="ECO:0000256" key="7">
    <source>
        <dbReference type="SAM" id="MobiDB-lite"/>
    </source>
</evidence>
<evidence type="ECO:0000256" key="4">
    <source>
        <dbReference type="ARBA" id="ARBA00022705"/>
    </source>
</evidence>
<dbReference type="PANTHER" id="PTHR13779">
    <property type="entry name" value="WERNER HELICASE-INTERACTING PROTEIN 1 FAMILY MEMBER"/>
    <property type="match status" value="1"/>
</dbReference>
<evidence type="ECO:0000259" key="8">
    <source>
        <dbReference type="SMART" id="SM00382"/>
    </source>
</evidence>
<dbReference type="Proteomes" id="UP000295023">
    <property type="component" value="Unassembled WGS sequence"/>
</dbReference>
<dbReference type="Pfam" id="PF12002">
    <property type="entry name" value="MgsA_C"/>
    <property type="match status" value="1"/>
</dbReference>
<accession>A0A4R4DS21</accession>
<comment type="function">
    <text evidence="1">DNA-dependent ATPase that plays important roles in cellular responses to stalled DNA replication processes.</text>
</comment>
<comment type="similarity">
    <text evidence="2">Belongs to the AAA ATPase family. RarA/MGS1/WRNIP1 subfamily.</text>
</comment>
<feature type="compositionally biased region" description="Low complexity" evidence="7">
    <location>
        <begin position="1"/>
        <end position="14"/>
    </location>
</feature>
<dbReference type="InterPro" id="IPR003593">
    <property type="entry name" value="AAA+_ATPase"/>
</dbReference>
<dbReference type="FunFam" id="1.20.272.10:FF:000001">
    <property type="entry name" value="Putative AAA family ATPase"/>
    <property type="match status" value="1"/>
</dbReference>
<dbReference type="InterPro" id="IPR003959">
    <property type="entry name" value="ATPase_AAA_core"/>
</dbReference>
<dbReference type="GO" id="GO:0008047">
    <property type="term" value="F:enzyme activator activity"/>
    <property type="evidence" value="ECO:0007669"/>
    <property type="project" value="TreeGrafter"/>
</dbReference>
<dbReference type="Gene3D" id="1.10.3710.10">
    <property type="entry name" value="DNA polymerase III clamp loader subunits, C-terminal domain"/>
    <property type="match status" value="1"/>
</dbReference>
<evidence type="ECO:0000313" key="9">
    <source>
        <dbReference type="EMBL" id="TCZ65389.1"/>
    </source>
</evidence>
<evidence type="ECO:0000256" key="3">
    <source>
        <dbReference type="ARBA" id="ARBA00020776"/>
    </source>
</evidence>
<dbReference type="OrthoDB" id="9778364at2"/>
<dbReference type="FunFam" id="3.40.50.300:FF:000137">
    <property type="entry name" value="Replication-associated recombination protein A"/>
    <property type="match status" value="1"/>
</dbReference>
<dbReference type="GO" id="GO:0017116">
    <property type="term" value="F:single-stranded DNA helicase activity"/>
    <property type="evidence" value="ECO:0007669"/>
    <property type="project" value="TreeGrafter"/>
</dbReference>
<evidence type="ECO:0000256" key="2">
    <source>
        <dbReference type="ARBA" id="ARBA00008959"/>
    </source>
</evidence>
<dbReference type="GO" id="GO:0016887">
    <property type="term" value="F:ATP hydrolysis activity"/>
    <property type="evidence" value="ECO:0007669"/>
    <property type="project" value="InterPro"/>
</dbReference>
<dbReference type="Pfam" id="PF16193">
    <property type="entry name" value="AAA_assoc_2"/>
    <property type="match status" value="1"/>
</dbReference>
<dbReference type="InterPro" id="IPR021886">
    <property type="entry name" value="MgsA_C"/>
</dbReference>
<evidence type="ECO:0000256" key="5">
    <source>
        <dbReference type="ARBA" id="ARBA00022741"/>
    </source>
</evidence>
<dbReference type="SUPFAM" id="SSF52540">
    <property type="entry name" value="P-loop containing nucleoside triphosphate hydrolases"/>
    <property type="match status" value="1"/>
</dbReference>
<protein>
    <recommendedName>
        <fullName evidence="3">Replication-associated recombination protein A</fullName>
    </recommendedName>
</protein>
<dbReference type="SUPFAM" id="SSF48019">
    <property type="entry name" value="post-AAA+ oligomerization domain-like"/>
    <property type="match status" value="1"/>
</dbReference>
<dbReference type="InterPro" id="IPR051314">
    <property type="entry name" value="AAA_ATPase_RarA/MGS1/WRNIP1"/>
</dbReference>
<keyword evidence="5" id="KW-0547">Nucleotide-binding</keyword>
<dbReference type="InterPro" id="IPR032423">
    <property type="entry name" value="AAA_assoc_2"/>
</dbReference>
<sequence>MPARRPPATAAAPAEDLFGGPPDPPPERVPDGPRPLADRLRPRSLEEVVGQDHLLGPPGDKQGALSGMLARGSLASLILWGPPGVGKTTIARLLAQRAGLVFVSLSAVFSGVADLKRAFDEARQRRRMGQGTLLFVDEIHRFNRAQQDGFLPVVEDGTVTLVGATTENPSFALNGALLSRCQVLVLRRLDDAALELLLTRAEAEAGRSLPVDPAARATLRAMADGDGRYLLNLAEQLLALPPEAPALDPAGLAELLARRAALYDKDREEHYNLISALHKSLRGSDPDAALYWLARMIGGGEDPRYIARRLTRFAAEDVGMADPRALPLAIAAWETYERLGSPEGELALAQLVVHLGTAPKSNAVYVAWGQARRAAKETGSLMPPAHILNAPTKLMQELGYGAGYAYDHDEDEGFSGQDYFPEGMPRQQFYRPTGRGAEATVAERLERWAALRARKQRR</sequence>
<dbReference type="InterPro" id="IPR027417">
    <property type="entry name" value="P-loop_NTPase"/>
</dbReference>
<dbReference type="CDD" id="cd00009">
    <property type="entry name" value="AAA"/>
    <property type="match status" value="1"/>
</dbReference>
<feature type="domain" description="AAA+ ATPase" evidence="8">
    <location>
        <begin position="73"/>
        <end position="190"/>
    </location>
</feature>
<keyword evidence="10" id="KW-1185">Reference proteome</keyword>